<organism evidence="2 3">
    <name type="scientific">Halocaridina rubra</name>
    <name type="common">Hawaiian red shrimp</name>
    <dbReference type="NCBI Taxonomy" id="373956"/>
    <lineage>
        <taxon>Eukaryota</taxon>
        <taxon>Metazoa</taxon>
        <taxon>Ecdysozoa</taxon>
        <taxon>Arthropoda</taxon>
        <taxon>Crustacea</taxon>
        <taxon>Multicrustacea</taxon>
        <taxon>Malacostraca</taxon>
        <taxon>Eumalacostraca</taxon>
        <taxon>Eucarida</taxon>
        <taxon>Decapoda</taxon>
        <taxon>Pleocyemata</taxon>
        <taxon>Caridea</taxon>
        <taxon>Atyoidea</taxon>
        <taxon>Atyidae</taxon>
        <taxon>Halocaridina</taxon>
    </lineage>
</organism>
<feature type="signal peptide" evidence="1">
    <location>
        <begin position="1"/>
        <end position="15"/>
    </location>
</feature>
<protein>
    <submittedName>
        <fullName evidence="2">Uncharacterized protein</fullName>
    </submittedName>
</protein>
<feature type="chain" id="PRO_5042935723" evidence="1">
    <location>
        <begin position="16"/>
        <end position="89"/>
    </location>
</feature>
<comment type="caution">
    <text evidence="2">The sequence shown here is derived from an EMBL/GenBank/DDBJ whole genome shotgun (WGS) entry which is preliminary data.</text>
</comment>
<keyword evidence="1" id="KW-0732">Signal</keyword>
<sequence length="89" mass="10092">MHQLLWLHNVTGTLAVTDSQCMPLLTTDSGGTRTLDLPPQCRGRYRFSTVTTTKRNREGRLLSSAVGEKRKYKARENELWDAEDAQVLT</sequence>
<evidence type="ECO:0000313" key="2">
    <source>
        <dbReference type="EMBL" id="KAK7086521.1"/>
    </source>
</evidence>
<proteinExistence type="predicted"/>
<keyword evidence="3" id="KW-1185">Reference proteome</keyword>
<dbReference type="Proteomes" id="UP001381693">
    <property type="component" value="Unassembled WGS sequence"/>
</dbReference>
<name>A0AAN9FTZ9_HALRR</name>
<dbReference type="AlphaFoldDB" id="A0AAN9FTZ9"/>
<reference evidence="2 3" key="1">
    <citation type="submission" date="2023-11" db="EMBL/GenBank/DDBJ databases">
        <title>Halocaridina rubra genome assembly.</title>
        <authorList>
            <person name="Smith C."/>
        </authorList>
    </citation>
    <scope>NUCLEOTIDE SEQUENCE [LARGE SCALE GENOMIC DNA]</scope>
    <source>
        <strain evidence="2">EP-1</strain>
        <tissue evidence="2">Whole</tissue>
    </source>
</reference>
<gene>
    <name evidence="2" type="ORF">SK128_015956</name>
</gene>
<evidence type="ECO:0000313" key="3">
    <source>
        <dbReference type="Proteomes" id="UP001381693"/>
    </source>
</evidence>
<accession>A0AAN9FTZ9</accession>
<dbReference type="EMBL" id="JAXCGZ010000158">
    <property type="protein sequence ID" value="KAK7086521.1"/>
    <property type="molecule type" value="Genomic_DNA"/>
</dbReference>
<evidence type="ECO:0000256" key="1">
    <source>
        <dbReference type="SAM" id="SignalP"/>
    </source>
</evidence>